<evidence type="ECO:0000313" key="1">
    <source>
        <dbReference type="EMBL" id="KMP21145.1"/>
    </source>
</evidence>
<dbReference type="AlphaFoldDB" id="A0A9X0KH23"/>
<accession>A0A9X0KH23</accession>
<name>A0A9X0KH23_BACCE</name>
<comment type="caution">
    <text evidence="1">The sequence shown here is derived from an EMBL/GenBank/DDBJ whole genome shotgun (WGS) entry which is preliminary data.</text>
</comment>
<organism evidence="1 2">
    <name type="scientific">Bacillus cereus</name>
    <dbReference type="NCBI Taxonomy" id="1396"/>
    <lineage>
        <taxon>Bacteria</taxon>
        <taxon>Bacillati</taxon>
        <taxon>Bacillota</taxon>
        <taxon>Bacilli</taxon>
        <taxon>Bacillales</taxon>
        <taxon>Bacillaceae</taxon>
        <taxon>Bacillus</taxon>
        <taxon>Bacillus cereus group</taxon>
    </lineage>
</organism>
<dbReference type="SUPFAM" id="SSF103642">
    <property type="entry name" value="Sec-C motif"/>
    <property type="match status" value="1"/>
</dbReference>
<reference evidence="1 2" key="1">
    <citation type="submission" date="2015-02" db="EMBL/GenBank/DDBJ databases">
        <title>Evolution of B. cereus sensu lato: Distribution, horizontal transfer and duplication of chromosomal virulence genes.</title>
        <authorList>
            <person name="Boehm M.-E."/>
            <person name="Huptas C."/>
            <person name="Krey V.M."/>
            <person name="Scherer S."/>
        </authorList>
    </citation>
    <scope>NUCLEOTIDE SEQUENCE [LARGE SCALE GENOMIC DNA]</scope>
    <source>
        <strain evidence="1 2">#17</strain>
    </source>
</reference>
<dbReference type="Proteomes" id="UP000036243">
    <property type="component" value="Unassembled WGS sequence"/>
</dbReference>
<gene>
    <name evidence="1" type="ORF">TQ94_04635</name>
</gene>
<sequence length="381" mass="44555">MEPIKFRQFAKTEPCPCGSGKKYRACCFNRKDQELPFEKVPHKKREGAFKNYAYRLDKESKIKECLYPDSEQCEGKIKNAHSLQNNGVLSKISENGHVVILNTDYGKDDLIYDVKDESKNKATTFTGFCDKHDTLVFKDIETKEIDVTSSKQCFLFAYRAFALELHKKKESLKSIQQLFKARPTLSKEIEFIAQYRYTELAINDVFVYKKFFDKALINEDYDMIQSTTFTFDYEISMAACGGVTLTYDIKGNKMNDIHSREEERLKALFFTIIPNNGKSYFIFSWIKNDNDYFKDYIQQLEGLTEEQFKTYVNNFLPSYTENVVVAPSLWSSFTKRQKDAFFKLFTADFETHDNRLKANLLRSTPYDLLINHVREEKVAES</sequence>
<proteinExistence type="predicted"/>
<evidence type="ECO:0000313" key="2">
    <source>
        <dbReference type="Proteomes" id="UP000036243"/>
    </source>
</evidence>
<evidence type="ECO:0008006" key="3">
    <source>
        <dbReference type="Google" id="ProtNLM"/>
    </source>
</evidence>
<dbReference type="InterPro" id="IPR004027">
    <property type="entry name" value="SEC_C_motif"/>
</dbReference>
<protein>
    <recommendedName>
        <fullName evidence="3">SEC-C domain-containing protein</fullName>
    </recommendedName>
</protein>
<dbReference type="RefSeq" id="WP_048558239.1">
    <property type="nucleotide sequence ID" value="NZ_CP097351.1"/>
</dbReference>
<dbReference type="Pfam" id="PF02810">
    <property type="entry name" value="SEC-C"/>
    <property type="match status" value="1"/>
</dbReference>
<dbReference type="EMBL" id="JYFW01000009">
    <property type="protein sequence ID" value="KMP21145.1"/>
    <property type="molecule type" value="Genomic_DNA"/>
</dbReference>